<dbReference type="InterPro" id="IPR053728">
    <property type="entry name" value="Alginate_Permeability_Chnl"/>
</dbReference>
<comment type="caution">
    <text evidence="3">The sequence shown here is derived from an EMBL/GenBank/DDBJ whole genome shotgun (WGS) entry which is preliminary data.</text>
</comment>
<feature type="domain" description="Alginate export" evidence="2">
    <location>
        <begin position="30"/>
        <end position="428"/>
    </location>
</feature>
<gene>
    <name evidence="3" type="ORF">O0R41_02100</name>
</gene>
<evidence type="ECO:0000256" key="1">
    <source>
        <dbReference type="SAM" id="MobiDB-lite"/>
    </source>
</evidence>
<sequence>MAAGIFLASDLSAADAEDVLALPARAPDGLTVQGQVRARAEEIGGQFRPDAAEEDLMLSLRTTIQVEYDGGHWQVGGELWDSRAYGESADSSAGTGEVDALALVQAYVGFDLGGQADTHVTIGRFTMNLGSRRLVARQSFRNTTNAFTGVNLQWSGPDGDQVALLWAMPQIRLPDDSEDIRDNAVRRDKETSDLQFYGGSLTKTGVLGGSLQIYGFGLSERDSAERPTRNRHIFTPGLRAHRSPNQGQLDYDVEGAYQFGRSRATSAPTDLTDLNVSAYFIHAEAGRTFDHGWTPRVSIDFDLASGDGASTKAYNRFDTLFGARRFDFGPTGLYGAVGRFNMISGGARVEVKPDTRSDVMMMYRALWLHSRTDSFSNTGVRDVTGNSGRFAGNQFEARYRRTLIPGRLRLDIGMAYLDKGHFLKAAPNAPQPATPDTGMSISISNSESSRTLSSDQQSRSDYAAAAWNGWKHSGCSVISLITISVAAGDLPGTIVNR</sequence>
<dbReference type="Pfam" id="PF13372">
    <property type="entry name" value="Alginate_exp"/>
    <property type="match status" value="1"/>
</dbReference>
<feature type="compositionally biased region" description="Low complexity" evidence="1">
    <location>
        <begin position="440"/>
        <end position="454"/>
    </location>
</feature>
<evidence type="ECO:0000259" key="2">
    <source>
        <dbReference type="Pfam" id="PF13372"/>
    </source>
</evidence>
<dbReference type="Proteomes" id="UP001185984">
    <property type="component" value="Unassembled WGS sequence"/>
</dbReference>
<reference evidence="4" key="1">
    <citation type="journal article" date="2022" name="J Environ Chem Eng">
        <title>Biodegradation of petroleum oil using a constructed nonpathogenic and heavy metal-tolerant bacterial consortium isolated from marine sponges.</title>
        <authorList>
            <person name="Dechsakulwatana C."/>
            <person name="Rungsihiranrut A."/>
            <person name="Muangchinda C."/>
            <person name="Ningthoujam R."/>
            <person name="Klankeo P."/>
            <person name="Pinyakong O."/>
        </authorList>
    </citation>
    <scope>NUCLEOTIDE SEQUENCE [LARGE SCALE GENOMIC DNA]</scope>
    <source>
        <strain evidence="4">MO2-4</strain>
    </source>
</reference>
<protein>
    <submittedName>
        <fullName evidence="3">Alginate export family protein</fullName>
    </submittedName>
</protein>
<organism evidence="3 4">
    <name type="scientific">Sphingobium naphthae</name>
    <dbReference type="NCBI Taxonomy" id="1886786"/>
    <lineage>
        <taxon>Bacteria</taxon>
        <taxon>Pseudomonadati</taxon>
        <taxon>Pseudomonadota</taxon>
        <taxon>Alphaproteobacteria</taxon>
        <taxon>Sphingomonadales</taxon>
        <taxon>Sphingomonadaceae</taxon>
        <taxon>Sphingobium</taxon>
    </lineage>
</organism>
<dbReference type="RefSeq" id="WP_317515592.1">
    <property type="nucleotide sequence ID" value="NZ_JAPTHD010000001.1"/>
</dbReference>
<evidence type="ECO:0000313" key="4">
    <source>
        <dbReference type="Proteomes" id="UP001185984"/>
    </source>
</evidence>
<keyword evidence="4" id="KW-1185">Reference proteome</keyword>
<accession>A0ABU3ZS94</accession>
<dbReference type="InterPro" id="IPR025388">
    <property type="entry name" value="Alginate_export_dom"/>
</dbReference>
<name>A0ABU3ZS94_9SPHN</name>
<dbReference type="EMBL" id="JAPTHD010000001">
    <property type="protein sequence ID" value="MDV5822396.1"/>
    <property type="molecule type" value="Genomic_DNA"/>
</dbReference>
<dbReference type="Gene3D" id="2.40.160.100">
    <property type="match status" value="1"/>
</dbReference>
<evidence type="ECO:0000313" key="3">
    <source>
        <dbReference type="EMBL" id="MDV5822396.1"/>
    </source>
</evidence>
<proteinExistence type="predicted"/>
<feature type="region of interest" description="Disordered" evidence="1">
    <location>
        <begin position="427"/>
        <end position="455"/>
    </location>
</feature>